<reference evidence="2" key="1">
    <citation type="submission" date="2020-02" db="EMBL/GenBank/DDBJ databases">
        <authorList>
            <person name="Meier V. D."/>
        </authorList>
    </citation>
    <scope>NUCLEOTIDE SEQUENCE</scope>
    <source>
        <strain evidence="2">AVDCRST_MAG15</strain>
    </source>
</reference>
<name>A0A6J4Q6F2_9RHOB</name>
<feature type="non-terminal residue" evidence="2">
    <location>
        <position position="24"/>
    </location>
</feature>
<feature type="non-terminal residue" evidence="2">
    <location>
        <position position="1"/>
    </location>
</feature>
<dbReference type="AlphaFoldDB" id="A0A6J4Q6F2"/>
<proteinExistence type="predicted"/>
<sequence length="24" mass="2369">ASSSPKARPILPRSATGSICPTGN</sequence>
<dbReference type="EMBL" id="CADCUU010000479">
    <property type="protein sequence ID" value="CAA9435833.1"/>
    <property type="molecule type" value="Genomic_DNA"/>
</dbReference>
<gene>
    <name evidence="2" type="ORF">AVDCRST_MAG15-3165</name>
</gene>
<feature type="compositionally biased region" description="Polar residues" evidence="1">
    <location>
        <begin position="15"/>
        <end position="24"/>
    </location>
</feature>
<evidence type="ECO:0000256" key="1">
    <source>
        <dbReference type="SAM" id="MobiDB-lite"/>
    </source>
</evidence>
<organism evidence="2">
    <name type="scientific">uncultured Rubellimicrobium sp</name>
    <dbReference type="NCBI Taxonomy" id="543078"/>
    <lineage>
        <taxon>Bacteria</taxon>
        <taxon>Pseudomonadati</taxon>
        <taxon>Pseudomonadota</taxon>
        <taxon>Alphaproteobacteria</taxon>
        <taxon>Rhodobacterales</taxon>
        <taxon>Roseobacteraceae</taxon>
        <taxon>Rubellimicrobium</taxon>
        <taxon>environmental samples</taxon>
    </lineage>
</organism>
<protein>
    <submittedName>
        <fullName evidence="2">Uncharacterized protein</fullName>
    </submittedName>
</protein>
<accession>A0A6J4Q6F2</accession>
<evidence type="ECO:0000313" key="2">
    <source>
        <dbReference type="EMBL" id="CAA9435833.1"/>
    </source>
</evidence>
<feature type="region of interest" description="Disordered" evidence="1">
    <location>
        <begin position="1"/>
        <end position="24"/>
    </location>
</feature>